<sequence>MSRMKLPTAPRARRTLIVLIAALSLAILVAGIGVYGLVIGSEQPTESTDPPLSSAAPSAEPSREPTSPPRIPSIPPTTDAEAFARSVAAALFTWDTGSGFLPLDYTAVMLDVADPTGFEQSGLAADIATYLPTSSAWAQLRPYATTQRLEITSVFVPDAWADALAQARPGQLPDGAAAYTIEGIRQRSGVWNGDPVAAEHPVAFTIFIACPAEDPCYVLRLSQLNNPLR</sequence>
<protein>
    <submittedName>
        <fullName evidence="2">Uncharacterized protein</fullName>
    </submittedName>
</protein>
<evidence type="ECO:0000313" key="2">
    <source>
        <dbReference type="EMBL" id="MDJ1372149.1"/>
    </source>
</evidence>
<dbReference type="EMBL" id="PXVD01000020">
    <property type="protein sequence ID" value="MDJ1372149.1"/>
    <property type="molecule type" value="Genomic_DNA"/>
</dbReference>
<evidence type="ECO:0000313" key="3">
    <source>
        <dbReference type="Proteomes" id="UP001170379"/>
    </source>
</evidence>
<feature type="region of interest" description="Disordered" evidence="1">
    <location>
        <begin position="45"/>
        <end position="77"/>
    </location>
</feature>
<dbReference type="Proteomes" id="UP001170379">
    <property type="component" value="Unassembled WGS sequence"/>
</dbReference>
<reference evidence="2" key="1">
    <citation type="submission" date="2018-03" db="EMBL/GenBank/DDBJ databases">
        <authorList>
            <person name="Nunes O.C."/>
            <person name="Lopes A.R."/>
            <person name="Froufe H."/>
            <person name="Munoz-Merida A."/>
            <person name="Barroso C."/>
            <person name="Egas C."/>
        </authorList>
    </citation>
    <scope>NUCLEOTIDE SEQUENCE</scope>
    <source>
        <strain evidence="2">ON4</strain>
    </source>
</reference>
<keyword evidence="3" id="KW-1185">Reference proteome</keyword>
<feature type="compositionally biased region" description="Low complexity" evidence="1">
    <location>
        <begin position="47"/>
        <end position="60"/>
    </location>
</feature>
<feature type="compositionally biased region" description="Pro residues" evidence="1">
    <location>
        <begin position="66"/>
        <end position="75"/>
    </location>
</feature>
<proteinExistence type="predicted"/>
<comment type="caution">
    <text evidence="2">The sequence shown here is derived from an EMBL/GenBank/DDBJ whole genome shotgun (WGS) entry which is preliminary data.</text>
</comment>
<organism evidence="2 3">
    <name type="scientific">Gulosibacter molinativorax</name>
    <dbReference type="NCBI Taxonomy" id="256821"/>
    <lineage>
        <taxon>Bacteria</taxon>
        <taxon>Bacillati</taxon>
        <taxon>Actinomycetota</taxon>
        <taxon>Actinomycetes</taxon>
        <taxon>Micrococcales</taxon>
        <taxon>Microbacteriaceae</taxon>
        <taxon>Gulosibacter</taxon>
    </lineage>
</organism>
<evidence type="ECO:0000256" key="1">
    <source>
        <dbReference type="SAM" id="MobiDB-lite"/>
    </source>
</evidence>
<accession>A0ABT7CBH8</accession>
<reference evidence="2" key="2">
    <citation type="journal article" date="2022" name="Sci. Rep.">
        <title>In silico prediction of the enzymes involved in the degradation of the herbicide molinate by Gulosibacter molinativorax ON4T.</title>
        <authorList>
            <person name="Lopes A.R."/>
            <person name="Bunin E."/>
            <person name="Viana A.T."/>
            <person name="Froufe H."/>
            <person name="Munoz-Merida A."/>
            <person name="Pinho D."/>
            <person name="Figueiredo J."/>
            <person name="Barroso C."/>
            <person name="Vaz-Moreira I."/>
            <person name="Bellanger X."/>
            <person name="Egas C."/>
            <person name="Nunes O.C."/>
        </authorList>
    </citation>
    <scope>NUCLEOTIDE SEQUENCE</scope>
    <source>
        <strain evidence="2">ON4</strain>
    </source>
</reference>
<name>A0ABT7CBH8_9MICO</name>
<gene>
    <name evidence="2" type="ORF">C7K25_12340</name>
</gene>